<dbReference type="InterPro" id="IPR025824">
    <property type="entry name" value="OB-fold_nuc-bd_dom"/>
</dbReference>
<comment type="similarity">
    <text evidence="5 6">Belongs to the XseA family.</text>
</comment>
<dbReference type="GO" id="GO:0008855">
    <property type="term" value="F:exodeoxyribonuclease VII activity"/>
    <property type="evidence" value="ECO:0007669"/>
    <property type="project" value="UniProtKB-UniRule"/>
</dbReference>
<comment type="subcellular location">
    <subcellularLocation>
        <location evidence="5 6">Cytoplasm</location>
    </subcellularLocation>
</comment>
<keyword evidence="3 5" id="KW-0378">Hydrolase</keyword>
<gene>
    <name evidence="5 9" type="primary">xseA</name>
    <name evidence="9" type="ORF">SOFFGTOCOR_0397</name>
</gene>
<dbReference type="PANTHER" id="PTHR30008">
    <property type="entry name" value="EXODEOXYRIBONUCLEASE 7 LARGE SUBUNIT"/>
    <property type="match status" value="1"/>
</dbReference>
<accession>A0A0M6W7E9</accession>
<evidence type="ECO:0000259" key="7">
    <source>
        <dbReference type="Pfam" id="PF02601"/>
    </source>
</evidence>
<dbReference type="GO" id="GO:0009318">
    <property type="term" value="C:exodeoxyribonuclease VII complex"/>
    <property type="evidence" value="ECO:0007669"/>
    <property type="project" value="UniProtKB-UniRule"/>
</dbReference>
<keyword evidence="1 5" id="KW-0963">Cytoplasm</keyword>
<dbReference type="AlphaFoldDB" id="A0A0M6W7E9"/>
<organism evidence="9 10">
    <name type="scientific">Candidatus Providencia siddallii</name>
    <dbReference type="NCBI Taxonomy" id="1715285"/>
    <lineage>
        <taxon>Bacteria</taxon>
        <taxon>Pseudomonadati</taxon>
        <taxon>Pseudomonadota</taxon>
        <taxon>Gammaproteobacteria</taxon>
        <taxon>Enterobacterales</taxon>
        <taxon>Morganellaceae</taxon>
        <taxon>Providencia</taxon>
    </lineage>
</organism>
<sequence length="449" mass="51058">MSIQQNNIIYSVTNLNQNVRQLLESNIGRVWITAEISNFSQPSSGHWYFTLKDERTQIRAAMFRGQNSKVTFNPKNGNQIVVKANVTLYEPRGDYQLIIEYMQPSGEGSLQQSFKLLKEKLKKEGFFDIKHKKSLPITVNCVGIITSVTGAALHDILNILRRRDPSLPIIIYHTSVQGELAPSQIARMIEIANIRLECDTLILGRGGGSLEDLCAFNEEIVARAIFVSKLPIISAVGHETDITISDYVADIRAPTPSAAAELVSRNQAEMLRQLKSAKQHIEIAMDYFLSNKQQNFTNLNHNLKQHHPELHLTKQQNQLNLLEQKLTHLMTQKMQVYSTKFKKNENDLLQNNLLDILQKHKHHIILIKHSLQNTIIVLMKKHQQCFMIYCSKLETTSPLATIIRGFSVTTLPNGTILKKINQVKLGMQLQTRISNGWIKSKIISINNKI</sequence>
<evidence type="ECO:0000256" key="2">
    <source>
        <dbReference type="ARBA" id="ARBA00022722"/>
    </source>
</evidence>
<keyword evidence="10" id="KW-1185">Reference proteome</keyword>
<dbReference type="GO" id="GO:0006308">
    <property type="term" value="P:DNA catabolic process"/>
    <property type="evidence" value="ECO:0007669"/>
    <property type="project" value="UniProtKB-UniRule"/>
</dbReference>
<comment type="subunit">
    <text evidence="5">Heterooligomer composed of large and small subunits.</text>
</comment>
<dbReference type="Pfam" id="PF02601">
    <property type="entry name" value="Exonuc_VII_L"/>
    <property type="match status" value="1"/>
</dbReference>
<dbReference type="GO" id="GO:0003676">
    <property type="term" value="F:nucleic acid binding"/>
    <property type="evidence" value="ECO:0007669"/>
    <property type="project" value="InterPro"/>
</dbReference>
<name>A0A0M6W7E9_9GAMM</name>
<evidence type="ECO:0000259" key="8">
    <source>
        <dbReference type="Pfam" id="PF13742"/>
    </source>
</evidence>
<protein>
    <recommendedName>
        <fullName evidence="5">Exodeoxyribonuclease 7 large subunit</fullName>
        <ecNumber evidence="5">3.1.11.6</ecNumber>
    </recommendedName>
    <alternativeName>
        <fullName evidence="5">Exodeoxyribonuclease VII large subunit</fullName>
        <shortName evidence="5">Exonuclease VII large subunit</shortName>
    </alternativeName>
</protein>
<evidence type="ECO:0000256" key="4">
    <source>
        <dbReference type="ARBA" id="ARBA00022839"/>
    </source>
</evidence>
<dbReference type="InterPro" id="IPR020579">
    <property type="entry name" value="Exonuc_VII_lsu_C"/>
</dbReference>
<evidence type="ECO:0000256" key="1">
    <source>
        <dbReference type="ARBA" id="ARBA00022490"/>
    </source>
</evidence>
<dbReference type="Proteomes" id="UP000242301">
    <property type="component" value="Unassembled WGS sequence"/>
</dbReference>
<evidence type="ECO:0000256" key="3">
    <source>
        <dbReference type="ARBA" id="ARBA00022801"/>
    </source>
</evidence>
<proteinExistence type="inferred from homology"/>
<reference evidence="10" key="1">
    <citation type="submission" date="2015-05" db="EMBL/GenBank/DDBJ databases">
        <authorList>
            <person name="Manzano-Marin A."/>
        </authorList>
    </citation>
    <scope>NUCLEOTIDE SEQUENCE [LARGE SCALE GENOMIC DNA]</scope>
    <source>
        <strain evidence="10">officinalis</strain>
    </source>
</reference>
<comment type="catalytic activity">
    <reaction evidence="5 6">
        <text>Exonucleolytic cleavage in either 5'- to 3'- or 3'- to 5'-direction to yield nucleoside 5'-phosphates.</text>
        <dbReference type="EC" id="3.1.11.6"/>
    </reaction>
</comment>
<keyword evidence="4 5" id="KW-0269">Exonuclease</keyword>
<feature type="domain" description="Exonuclease VII large subunit C-terminal" evidence="7">
    <location>
        <begin position="127"/>
        <end position="440"/>
    </location>
</feature>
<dbReference type="InterPro" id="IPR003753">
    <property type="entry name" value="Exonuc_VII_L"/>
</dbReference>
<dbReference type="STRING" id="1715285.SOFFGTOCOR_0397"/>
<dbReference type="NCBIfam" id="TIGR00237">
    <property type="entry name" value="xseA"/>
    <property type="match status" value="1"/>
</dbReference>
<dbReference type="HAMAP" id="MF_00378">
    <property type="entry name" value="Exonuc_7_L"/>
    <property type="match status" value="1"/>
</dbReference>
<dbReference type="GO" id="GO:0005737">
    <property type="term" value="C:cytoplasm"/>
    <property type="evidence" value="ECO:0007669"/>
    <property type="project" value="UniProtKB-SubCell"/>
</dbReference>
<dbReference type="EMBL" id="CVRF01000003">
    <property type="protein sequence ID" value="CRK85814.1"/>
    <property type="molecule type" value="Genomic_DNA"/>
</dbReference>
<evidence type="ECO:0000256" key="5">
    <source>
        <dbReference type="HAMAP-Rule" id="MF_00378"/>
    </source>
</evidence>
<evidence type="ECO:0000313" key="10">
    <source>
        <dbReference type="Proteomes" id="UP000242301"/>
    </source>
</evidence>
<keyword evidence="2 5" id="KW-0540">Nuclease</keyword>
<feature type="domain" description="OB-fold nucleic acid binding" evidence="8">
    <location>
        <begin position="10"/>
        <end position="103"/>
    </location>
</feature>
<comment type="function">
    <text evidence="5">Bidirectionally degrades single-stranded DNA into large acid-insoluble oligonucleotides, which are then degraded further into small acid-soluble oligonucleotides.</text>
</comment>
<dbReference type="CDD" id="cd04489">
    <property type="entry name" value="ExoVII_LU_OBF"/>
    <property type="match status" value="1"/>
</dbReference>
<dbReference type="PANTHER" id="PTHR30008:SF0">
    <property type="entry name" value="EXODEOXYRIBONUCLEASE 7 LARGE SUBUNIT"/>
    <property type="match status" value="1"/>
</dbReference>
<evidence type="ECO:0000256" key="6">
    <source>
        <dbReference type="RuleBase" id="RU004355"/>
    </source>
</evidence>
<dbReference type="EC" id="3.1.11.6" evidence="5"/>
<evidence type="ECO:0000313" key="9">
    <source>
        <dbReference type="EMBL" id="CRK85814.1"/>
    </source>
</evidence>
<dbReference type="Pfam" id="PF13742">
    <property type="entry name" value="tRNA_anti_2"/>
    <property type="match status" value="1"/>
</dbReference>